<keyword evidence="4 7" id="KW-0812">Transmembrane</keyword>
<evidence type="ECO:0000256" key="7">
    <source>
        <dbReference type="SAM" id="Phobius"/>
    </source>
</evidence>
<accession>A0ABX0F5T4</accession>
<reference evidence="10 11" key="1">
    <citation type="submission" date="2020-01" db="EMBL/GenBank/DDBJ databases">
        <title>Polyphasic characterisation and genomic insights into a novel alkali tolerant bacterium VR-M41.</title>
        <authorList>
            <person name="Vemuluri V.R."/>
        </authorList>
    </citation>
    <scope>NUCLEOTIDE SEQUENCE [LARGE SCALE GENOMIC DNA]</scope>
    <source>
        <strain evidence="10 11">VR-M41</strain>
    </source>
</reference>
<evidence type="ECO:0000313" key="10">
    <source>
        <dbReference type="EMBL" id="NGZ75285.1"/>
    </source>
</evidence>
<keyword evidence="6 7" id="KW-0472">Membrane</keyword>
<dbReference type="Pfam" id="PF16916">
    <property type="entry name" value="ZT_dimer"/>
    <property type="match status" value="1"/>
</dbReference>
<dbReference type="RefSeq" id="WP_166273686.1">
    <property type="nucleotide sequence ID" value="NZ_JAAFGS010000002.1"/>
</dbReference>
<name>A0ABX0F5T4_9BACL</name>
<dbReference type="EMBL" id="JAAFGS010000002">
    <property type="protein sequence ID" value="NGZ75285.1"/>
    <property type="molecule type" value="Genomic_DNA"/>
</dbReference>
<feature type="domain" description="Cation efflux protein transmembrane" evidence="8">
    <location>
        <begin position="16"/>
        <end position="207"/>
    </location>
</feature>
<evidence type="ECO:0000256" key="5">
    <source>
        <dbReference type="ARBA" id="ARBA00022989"/>
    </source>
</evidence>
<gene>
    <name evidence="10" type="ORF">GYN08_08130</name>
</gene>
<sequence length="301" mass="32224">MVDIYDKIKEGERGAWASIVAYLVLSALKLTIGYVFLSSALQADGLNNLTDIVASVAVLVGLRISQKPPDADHAYGHFRAETVAALIASVIMALVGLQVLIDAARKLAGGSGEAPQAWVAGVAVLCAAAMYGVYRYNRDLSIKTGSQALMAAAKDNLSDALVSIGAAVGILGSQLGMPWLDVITAFVVGLIICRTAWEILSDSLHRLTDGFDEQKLAEIRDTIGTVEGVQEVREVKARVNGSQTVLDVVVEVSRDLSLVEGHDIADRIEEEMKAKHDIYFVSVHVEPKEEEAQKPAADKEV</sequence>
<evidence type="ECO:0000259" key="9">
    <source>
        <dbReference type="Pfam" id="PF16916"/>
    </source>
</evidence>
<dbReference type="PANTHER" id="PTHR43840">
    <property type="entry name" value="MITOCHONDRIAL METAL TRANSPORTER 1-RELATED"/>
    <property type="match status" value="1"/>
</dbReference>
<keyword evidence="5 7" id="KW-1133">Transmembrane helix</keyword>
<dbReference type="InterPro" id="IPR027470">
    <property type="entry name" value="Cation_efflux_CTD"/>
</dbReference>
<comment type="similarity">
    <text evidence="2">Belongs to the cation diffusion facilitator (CDF) transporter (TC 2.A.4) family.</text>
</comment>
<evidence type="ECO:0000256" key="1">
    <source>
        <dbReference type="ARBA" id="ARBA00004141"/>
    </source>
</evidence>
<dbReference type="InterPro" id="IPR036837">
    <property type="entry name" value="Cation_efflux_CTD_sf"/>
</dbReference>
<proteinExistence type="inferred from homology"/>
<comment type="caution">
    <text evidence="10">The sequence shown here is derived from an EMBL/GenBank/DDBJ whole genome shotgun (WGS) entry which is preliminary data.</text>
</comment>
<feature type="transmembrane region" description="Helical" evidence="7">
    <location>
        <begin position="117"/>
        <end position="136"/>
    </location>
</feature>
<protein>
    <submittedName>
        <fullName evidence="10">Cation transporter</fullName>
    </submittedName>
</protein>
<dbReference type="Pfam" id="PF01545">
    <property type="entry name" value="Cation_efflux"/>
    <property type="match status" value="1"/>
</dbReference>
<dbReference type="InterPro" id="IPR058533">
    <property type="entry name" value="Cation_efflux_TM"/>
</dbReference>
<keyword evidence="3" id="KW-0813">Transport</keyword>
<feature type="transmembrane region" description="Helical" evidence="7">
    <location>
        <begin position="78"/>
        <end position="97"/>
    </location>
</feature>
<dbReference type="InterPro" id="IPR002524">
    <property type="entry name" value="Cation_efflux"/>
</dbReference>
<evidence type="ECO:0000256" key="6">
    <source>
        <dbReference type="ARBA" id="ARBA00023136"/>
    </source>
</evidence>
<evidence type="ECO:0000256" key="2">
    <source>
        <dbReference type="ARBA" id="ARBA00008114"/>
    </source>
</evidence>
<dbReference type="Proteomes" id="UP000800303">
    <property type="component" value="Unassembled WGS sequence"/>
</dbReference>
<feature type="domain" description="Cation efflux protein cytoplasmic" evidence="9">
    <location>
        <begin position="212"/>
        <end position="287"/>
    </location>
</feature>
<dbReference type="NCBIfam" id="TIGR01297">
    <property type="entry name" value="CDF"/>
    <property type="match status" value="1"/>
</dbReference>
<dbReference type="InterPro" id="IPR050291">
    <property type="entry name" value="CDF_Transporter"/>
</dbReference>
<keyword evidence="11" id="KW-1185">Reference proteome</keyword>
<evidence type="ECO:0000256" key="3">
    <source>
        <dbReference type="ARBA" id="ARBA00022448"/>
    </source>
</evidence>
<organism evidence="10 11">
    <name type="scientific">Saccharibacillus alkalitolerans</name>
    <dbReference type="NCBI Taxonomy" id="2705290"/>
    <lineage>
        <taxon>Bacteria</taxon>
        <taxon>Bacillati</taxon>
        <taxon>Bacillota</taxon>
        <taxon>Bacilli</taxon>
        <taxon>Bacillales</taxon>
        <taxon>Paenibacillaceae</taxon>
        <taxon>Saccharibacillus</taxon>
    </lineage>
</organism>
<dbReference type="SUPFAM" id="SSF161111">
    <property type="entry name" value="Cation efflux protein transmembrane domain-like"/>
    <property type="match status" value="1"/>
</dbReference>
<dbReference type="Gene3D" id="1.20.1510.10">
    <property type="entry name" value="Cation efflux protein transmembrane domain"/>
    <property type="match status" value="1"/>
</dbReference>
<dbReference type="PANTHER" id="PTHR43840:SF50">
    <property type="entry name" value="MANGANESE EFFLUX SYSTEM PROTEIN MNES"/>
    <property type="match status" value="1"/>
</dbReference>
<dbReference type="InterPro" id="IPR027469">
    <property type="entry name" value="Cation_efflux_TMD_sf"/>
</dbReference>
<dbReference type="SUPFAM" id="SSF160240">
    <property type="entry name" value="Cation efflux protein cytoplasmic domain-like"/>
    <property type="match status" value="1"/>
</dbReference>
<evidence type="ECO:0000313" key="11">
    <source>
        <dbReference type="Proteomes" id="UP000800303"/>
    </source>
</evidence>
<feature type="transmembrane region" description="Helical" evidence="7">
    <location>
        <begin position="15"/>
        <end position="37"/>
    </location>
</feature>
<dbReference type="Gene3D" id="3.30.70.1350">
    <property type="entry name" value="Cation efflux protein, cytoplasmic domain"/>
    <property type="match status" value="1"/>
</dbReference>
<evidence type="ECO:0000259" key="8">
    <source>
        <dbReference type="Pfam" id="PF01545"/>
    </source>
</evidence>
<evidence type="ECO:0000256" key="4">
    <source>
        <dbReference type="ARBA" id="ARBA00022692"/>
    </source>
</evidence>
<comment type="subcellular location">
    <subcellularLocation>
        <location evidence="1">Membrane</location>
        <topology evidence="1">Multi-pass membrane protein</topology>
    </subcellularLocation>
</comment>